<dbReference type="Gene3D" id="3.40.50.1820">
    <property type="entry name" value="alpha/beta hydrolase"/>
    <property type="match status" value="1"/>
</dbReference>
<dbReference type="InterPro" id="IPR000073">
    <property type="entry name" value="AB_hydrolase_1"/>
</dbReference>
<keyword evidence="2" id="KW-0378">Hydrolase</keyword>
<sequence>MTQDVHHTPTVVRHEFSDADITTLTWGDPTNPVVLLVHGFPDSAWTWEHLAPALAAAGRYVVAPFLRGYSPSSLARNDDYSLASLIGDLLGVYHAIGADRRAVLIGHDWGGAIVSAASSCYPELFDRTVLLAIPPLAAITGLLTHWSPPRYRLAILTRQLARSWYMAVVSTPVVSERIGESLLRTLWRRWAPDDGKDAYRQRGLAALGERARRRAAYSYYRAIWNPWYRRARVAPERQRLAFGPMRNPTLYLQGRNDTCGLERTGAHALDYLPAGSVRVVVDNAGHFLHLDQPNITARQIVDYIRTGGES</sequence>
<keyword evidence="3" id="KW-1185">Reference proteome</keyword>
<name>A0ABW6R693_9NOCA</name>
<dbReference type="SUPFAM" id="SSF53474">
    <property type="entry name" value="alpha/beta-Hydrolases"/>
    <property type="match status" value="1"/>
</dbReference>
<reference evidence="2 3" key="1">
    <citation type="submission" date="2024-10" db="EMBL/GenBank/DDBJ databases">
        <title>The Natural Products Discovery Center: Release of the First 8490 Sequenced Strains for Exploring Actinobacteria Biosynthetic Diversity.</title>
        <authorList>
            <person name="Kalkreuter E."/>
            <person name="Kautsar S.A."/>
            <person name="Yang D."/>
            <person name="Bader C.D."/>
            <person name="Teijaro C.N."/>
            <person name="Fluegel L."/>
            <person name="Davis C.M."/>
            <person name="Simpson J.R."/>
            <person name="Lauterbach L."/>
            <person name="Steele A.D."/>
            <person name="Gui C."/>
            <person name="Meng S."/>
            <person name="Li G."/>
            <person name="Viehrig K."/>
            <person name="Ye F."/>
            <person name="Su P."/>
            <person name="Kiefer A.F."/>
            <person name="Nichols A."/>
            <person name="Cepeda A.J."/>
            <person name="Yan W."/>
            <person name="Fan B."/>
            <person name="Jiang Y."/>
            <person name="Adhikari A."/>
            <person name="Zheng C.-J."/>
            <person name="Schuster L."/>
            <person name="Cowan T.M."/>
            <person name="Smanski M.J."/>
            <person name="Chevrette M.G."/>
            <person name="De Carvalho L.P.S."/>
            <person name="Shen B."/>
        </authorList>
    </citation>
    <scope>NUCLEOTIDE SEQUENCE [LARGE SCALE GENOMIC DNA]</scope>
    <source>
        <strain evidence="2 3">NPDC003040</strain>
    </source>
</reference>
<dbReference type="Pfam" id="PF00561">
    <property type="entry name" value="Abhydrolase_1"/>
    <property type="match status" value="1"/>
</dbReference>
<dbReference type="InterPro" id="IPR000639">
    <property type="entry name" value="Epox_hydrolase-like"/>
</dbReference>
<comment type="caution">
    <text evidence="2">The sequence shown here is derived from an EMBL/GenBank/DDBJ whole genome shotgun (WGS) entry which is preliminary data.</text>
</comment>
<organism evidence="2 3">
    <name type="scientific">Nocardia suismassiliense</name>
    <dbReference type="NCBI Taxonomy" id="2077092"/>
    <lineage>
        <taxon>Bacteria</taxon>
        <taxon>Bacillati</taxon>
        <taxon>Actinomycetota</taxon>
        <taxon>Actinomycetes</taxon>
        <taxon>Mycobacteriales</taxon>
        <taxon>Nocardiaceae</taxon>
        <taxon>Nocardia</taxon>
    </lineage>
</organism>
<evidence type="ECO:0000259" key="1">
    <source>
        <dbReference type="Pfam" id="PF00561"/>
    </source>
</evidence>
<feature type="domain" description="AB hydrolase-1" evidence="1">
    <location>
        <begin position="32"/>
        <end position="293"/>
    </location>
</feature>
<dbReference type="Proteomes" id="UP001601948">
    <property type="component" value="Unassembled WGS sequence"/>
</dbReference>
<dbReference type="PRINTS" id="PR00412">
    <property type="entry name" value="EPOXHYDRLASE"/>
</dbReference>
<evidence type="ECO:0000313" key="3">
    <source>
        <dbReference type="Proteomes" id="UP001601948"/>
    </source>
</evidence>
<accession>A0ABW6R693</accession>
<dbReference type="RefSeq" id="WP_387726411.1">
    <property type="nucleotide sequence ID" value="NZ_JBIAPI010000017.1"/>
</dbReference>
<dbReference type="PANTHER" id="PTHR43798:SF33">
    <property type="entry name" value="HYDROLASE, PUTATIVE (AFU_ORTHOLOGUE AFUA_2G14860)-RELATED"/>
    <property type="match status" value="1"/>
</dbReference>
<evidence type="ECO:0000313" key="2">
    <source>
        <dbReference type="EMBL" id="MFF3229049.1"/>
    </source>
</evidence>
<dbReference type="InterPro" id="IPR050266">
    <property type="entry name" value="AB_hydrolase_sf"/>
</dbReference>
<dbReference type="EMBL" id="JBIAPI010000017">
    <property type="protein sequence ID" value="MFF3229049.1"/>
    <property type="molecule type" value="Genomic_DNA"/>
</dbReference>
<protein>
    <submittedName>
        <fullName evidence="2">Alpha/beta fold hydrolase</fullName>
    </submittedName>
</protein>
<dbReference type="PANTHER" id="PTHR43798">
    <property type="entry name" value="MONOACYLGLYCEROL LIPASE"/>
    <property type="match status" value="1"/>
</dbReference>
<dbReference type="InterPro" id="IPR029058">
    <property type="entry name" value="AB_hydrolase_fold"/>
</dbReference>
<dbReference type="GO" id="GO:0016787">
    <property type="term" value="F:hydrolase activity"/>
    <property type="evidence" value="ECO:0007669"/>
    <property type="project" value="UniProtKB-KW"/>
</dbReference>
<proteinExistence type="predicted"/>
<gene>
    <name evidence="2" type="ORF">ACFYV7_40105</name>
</gene>